<feature type="transmembrane region" description="Helical" evidence="5">
    <location>
        <begin position="306"/>
        <end position="328"/>
    </location>
</feature>
<dbReference type="GO" id="GO:0016020">
    <property type="term" value="C:membrane"/>
    <property type="evidence" value="ECO:0007669"/>
    <property type="project" value="UniProtKB-SubCell"/>
</dbReference>
<dbReference type="EMBL" id="FRFD01000003">
    <property type="protein sequence ID" value="SHO43286.1"/>
    <property type="molecule type" value="Genomic_DNA"/>
</dbReference>
<evidence type="ECO:0000256" key="3">
    <source>
        <dbReference type="ARBA" id="ARBA00022989"/>
    </source>
</evidence>
<evidence type="ECO:0000256" key="1">
    <source>
        <dbReference type="ARBA" id="ARBA00004141"/>
    </source>
</evidence>
<feature type="transmembrane region" description="Helical" evidence="5">
    <location>
        <begin position="226"/>
        <end position="247"/>
    </location>
</feature>
<name>A0A1M7XWW8_9FIRM</name>
<dbReference type="OrthoDB" id="1891975at2"/>
<feature type="transmembrane region" description="Helical" evidence="5">
    <location>
        <begin position="21"/>
        <end position="40"/>
    </location>
</feature>
<gene>
    <name evidence="7" type="ORF">SAMN02745217_00157</name>
</gene>
<dbReference type="GO" id="GO:0140359">
    <property type="term" value="F:ABC-type transporter activity"/>
    <property type="evidence" value="ECO:0007669"/>
    <property type="project" value="InterPro"/>
</dbReference>
<dbReference type="PANTHER" id="PTHR43027:SF1">
    <property type="entry name" value="DOXORUBICIN RESISTANCE ABC TRANSPORTER PERMEASE PROTEIN DRRC-RELATED"/>
    <property type="match status" value="1"/>
</dbReference>
<evidence type="ECO:0000259" key="6">
    <source>
        <dbReference type="Pfam" id="PF12698"/>
    </source>
</evidence>
<evidence type="ECO:0000256" key="5">
    <source>
        <dbReference type="SAM" id="Phobius"/>
    </source>
</evidence>
<evidence type="ECO:0000313" key="8">
    <source>
        <dbReference type="Proteomes" id="UP000184612"/>
    </source>
</evidence>
<organism evidence="7 8">
    <name type="scientific">Anaerocolumna xylanovorans DSM 12503</name>
    <dbReference type="NCBI Taxonomy" id="1121345"/>
    <lineage>
        <taxon>Bacteria</taxon>
        <taxon>Bacillati</taxon>
        <taxon>Bacillota</taxon>
        <taxon>Clostridia</taxon>
        <taxon>Lachnospirales</taxon>
        <taxon>Lachnospiraceae</taxon>
        <taxon>Anaerocolumna</taxon>
    </lineage>
</organism>
<dbReference type="PANTHER" id="PTHR43027">
    <property type="entry name" value="DOXORUBICIN RESISTANCE ABC TRANSPORTER PERMEASE PROTEIN DRRC-RELATED"/>
    <property type="match status" value="1"/>
</dbReference>
<accession>A0A1M7XWW8</accession>
<proteinExistence type="predicted"/>
<dbReference type="InterPro" id="IPR013525">
    <property type="entry name" value="ABC2_TM"/>
</dbReference>
<keyword evidence="3 5" id="KW-1133">Transmembrane helix</keyword>
<dbReference type="AlphaFoldDB" id="A0A1M7XWW8"/>
<evidence type="ECO:0000256" key="2">
    <source>
        <dbReference type="ARBA" id="ARBA00022692"/>
    </source>
</evidence>
<dbReference type="InterPro" id="IPR052902">
    <property type="entry name" value="ABC-2_transporter"/>
</dbReference>
<feature type="domain" description="ABC-2 type transporter transmembrane" evidence="6">
    <location>
        <begin position="19"/>
        <end position="403"/>
    </location>
</feature>
<evidence type="ECO:0000313" key="7">
    <source>
        <dbReference type="EMBL" id="SHO43286.1"/>
    </source>
</evidence>
<protein>
    <submittedName>
        <fullName evidence="7">ABC-2 type transport system permease protein</fullName>
    </submittedName>
</protein>
<dbReference type="STRING" id="1121345.SAMN02745217_00157"/>
<dbReference type="Pfam" id="PF12698">
    <property type="entry name" value="ABC2_membrane_3"/>
    <property type="match status" value="1"/>
</dbReference>
<keyword evidence="4 5" id="KW-0472">Membrane</keyword>
<reference evidence="7 8" key="1">
    <citation type="submission" date="2016-12" db="EMBL/GenBank/DDBJ databases">
        <authorList>
            <person name="Song W.-J."/>
            <person name="Kurnit D.M."/>
        </authorList>
    </citation>
    <scope>NUCLEOTIDE SEQUENCE [LARGE SCALE GENOMIC DNA]</scope>
    <source>
        <strain evidence="7 8">DSM 12503</strain>
    </source>
</reference>
<dbReference type="RefSeq" id="WP_073586915.1">
    <property type="nucleotide sequence ID" value="NZ_FRFD01000003.1"/>
</dbReference>
<evidence type="ECO:0000256" key="4">
    <source>
        <dbReference type="ARBA" id="ARBA00023136"/>
    </source>
</evidence>
<keyword evidence="2 5" id="KW-0812">Transmembrane</keyword>
<dbReference type="Proteomes" id="UP000184612">
    <property type="component" value="Unassembled WGS sequence"/>
</dbReference>
<keyword evidence="8" id="KW-1185">Reference proteome</keyword>
<feature type="transmembrane region" description="Helical" evidence="5">
    <location>
        <begin position="268"/>
        <end position="294"/>
    </location>
</feature>
<feature type="transmembrane region" description="Helical" evidence="5">
    <location>
        <begin position="335"/>
        <end position="355"/>
    </location>
</feature>
<comment type="subcellular location">
    <subcellularLocation>
        <location evidence="1">Membrane</location>
        <topology evidence="1">Multi-pass membrane protein</topology>
    </subcellularLocation>
</comment>
<feature type="transmembrane region" description="Helical" evidence="5">
    <location>
        <begin position="388"/>
        <end position="411"/>
    </location>
</feature>
<sequence>MNALRTLLIMNIKLLIRNKGFLFFLFAVPVLSVMLLNIRLGDAPGSKVNIRDIIEQKDMTEKIVYDRDYTLMPILVYDKSMTELSRYFQEQLAKTGIYQIYRVDATHITDTEIADNRKLHLERDVVASFICLDKDFDKKAVNGRIEDGFTFYKTGLDEREELLYQSVKQTAVFYHTAAGNKNADDMLKQLKALEKIQPEKKVTIVENGGLTDLTDEQKIDLYAVKISIAVVTIAFLYAGIFIAQTAVEEKNNLVYTRLKLTGTSELTYMLSKIIITLVTGFLQTVIMGIGIALFVKADFGISIWNYLFLIGLLGMVFCNMSLVMGILLNNVMNACYLAFMIWSVSSMLSGLYFPLEEAGKLLKNLSNLMPQNWTIVAAEGIMGKDISVYFMILCVTAAYIVIIMSTGAIGLRYNRNE</sequence>